<keyword evidence="2" id="KW-0812">Transmembrane</keyword>
<protein>
    <submittedName>
        <fullName evidence="3">Uncharacterized protein</fullName>
    </submittedName>
</protein>
<dbReference type="AlphaFoldDB" id="A0A7R9I369"/>
<proteinExistence type="predicted"/>
<organism evidence="3">
    <name type="scientific">Timema bartmani</name>
    <dbReference type="NCBI Taxonomy" id="61472"/>
    <lineage>
        <taxon>Eukaryota</taxon>
        <taxon>Metazoa</taxon>
        <taxon>Ecdysozoa</taxon>
        <taxon>Arthropoda</taxon>
        <taxon>Hexapoda</taxon>
        <taxon>Insecta</taxon>
        <taxon>Pterygota</taxon>
        <taxon>Neoptera</taxon>
        <taxon>Polyneoptera</taxon>
        <taxon>Phasmatodea</taxon>
        <taxon>Timematodea</taxon>
        <taxon>Timematoidea</taxon>
        <taxon>Timematidae</taxon>
        <taxon>Timema</taxon>
    </lineage>
</organism>
<dbReference type="GO" id="GO:0008381">
    <property type="term" value="F:mechanosensitive monoatomic ion channel activity"/>
    <property type="evidence" value="ECO:0007669"/>
    <property type="project" value="TreeGrafter"/>
</dbReference>
<dbReference type="PANTHER" id="PTHR23302">
    <property type="entry name" value="TRANSMEMBRANE CHANNEL-RELATED"/>
    <property type="match status" value="1"/>
</dbReference>
<keyword evidence="2" id="KW-0472">Membrane</keyword>
<feature type="region of interest" description="Disordered" evidence="1">
    <location>
        <begin position="77"/>
        <end position="131"/>
    </location>
</feature>
<name>A0A7R9I369_9NEOP</name>
<evidence type="ECO:0000313" key="3">
    <source>
        <dbReference type="EMBL" id="CAD7445742.1"/>
    </source>
</evidence>
<evidence type="ECO:0000256" key="1">
    <source>
        <dbReference type="SAM" id="MobiDB-lite"/>
    </source>
</evidence>
<evidence type="ECO:0000256" key="2">
    <source>
        <dbReference type="SAM" id="Phobius"/>
    </source>
</evidence>
<accession>A0A7R9I369</accession>
<dbReference type="GO" id="GO:0005886">
    <property type="term" value="C:plasma membrane"/>
    <property type="evidence" value="ECO:0007669"/>
    <property type="project" value="InterPro"/>
</dbReference>
<dbReference type="EMBL" id="OD567494">
    <property type="protein sequence ID" value="CAD7445742.1"/>
    <property type="molecule type" value="Genomic_DNA"/>
</dbReference>
<reference evidence="3" key="1">
    <citation type="submission" date="2020-11" db="EMBL/GenBank/DDBJ databases">
        <authorList>
            <person name="Tran Van P."/>
        </authorList>
    </citation>
    <scope>NUCLEOTIDE SEQUENCE</scope>
</reference>
<feature type="transmembrane region" description="Helical" evidence="2">
    <location>
        <begin position="517"/>
        <end position="538"/>
    </location>
</feature>
<sequence length="637" mass="73143">MASLVLSDSSQLRADGFEKLPDQIMSFKRARVYRLRAFKRARVYRLRAFKRARVYHPRAFKKARAYHPRAFKRAEELTVPGPSRKQERIVRRGLHASKSLPSKGRQESKSLPSQDLQEIKSFPSKSLELRQRPSIATSSMAEPHLSMETLVTQGLYNPFDEDSGHLNNGGGQILNTDSCQNIISDLPSRNMVHILGDESNRKHVTMRRPQEYRSLPHETQADKIVSEMEKDTELMEDNPVSEQLRMETLREMPESLTMKRIIKKRLKTASQNSKHRPISLWKRFKYRLSMSWTKFNLTIKTVLYSFELWYSSLKVIEGHFGSSVATYFRFLRWLFILNTIVLVLRYDLSNLVEVVLNQSENQVRCRRETGDWSSSLEHGLAGSARVGRLVNKLGTGSGWDFSFIVIPQLLYRLYEGEIVTVANETNSNTSSSTSQLIQEELNTSTIQVTSLPFTTLDTNNIFTPKLRANPYGENSKFTFGNLLTGEGFFTNTTLYYGYYTNNSVQLIGAASYSMPNAYFFTMVVCYLLIFITLSISMATSYRRSFIETSGGLQNVFSHKVFCGWDFSIATVEAATLKSKNIYNELKSYTRPTHMYTTWRPTFNSPVWFSHKLADLNISPARKVHRSLVSLVNRMQAI</sequence>
<dbReference type="InterPro" id="IPR038900">
    <property type="entry name" value="TMC"/>
</dbReference>
<gene>
    <name evidence="3" type="ORF">TBIB3V08_LOCUS8090</name>
</gene>
<keyword evidence="2" id="KW-1133">Transmembrane helix</keyword>
<dbReference type="PANTHER" id="PTHR23302:SF43">
    <property type="entry name" value="TMC DOMAIN-CONTAINING PROTEIN"/>
    <property type="match status" value="1"/>
</dbReference>